<organism evidence="2 3">
    <name type="scientific">Trichoplax adhaerens</name>
    <name type="common">Trichoplax reptans</name>
    <dbReference type="NCBI Taxonomy" id="10228"/>
    <lineage>
        <taxon>Eukaryota</taxon>
        <taxon>Metazoa</taxon>
        <taxon>Placozoa</taxon>
        <taxon>Uniplacotomia</taxon>
        <taxon>Trichoplacea</taxon>
        <taxon>Trichoplacidae</taxon>
        <taxon>Trichoplax</taxon>
    </lineage>
</organism>
<sequence length="475" mass="55510">MANHQPIPSVVQRFNQLIQIYAQDKVVLIARFDQAILKWSNGDTVKYRMNEKVNNLSNTTSITIFPKRKIDRTCLMSVNHLPIGEYYNGQEEIHSLVDLINTKCQVFRSPNGNLNSIGMKRKWLLENLYSPNHHNATFSDQIIQSHHPLHSQTANKTKTSYRKCKVIDNTTTASEFIHSFLLKSQPVIIKGAIKHWPAITKWSNDYFKSKIGNKRIHIKLTEKGEFEGCESVANWKSKRANFKIPEAVRQQLQFDDLVVVRPATAELPFPEFLKFVTGENSTHQFSAYLEYTSIKDYMPQLVQDVQEISFVKDFLQLKHLNIWLSDGHTLGKLHFDPYDNFLCQLSGKKRLTLFDPHDNTRLYEGHIPEAMLEYDWDKKKFYRQNLLESTSMVMSPVDILKPNLQRFPKFTKAVPYVCEISPGDALFMPAFWWHEVQSFPDKKEKRNLAVNFWYEPFFTREFPCPTSKAYFKDLI</sequence>
<evidence type="ECO:0000259" key="1">
    <source>
        <dbReference type="PROSITE" id="PS51184"/>
    </source>
</evidence>
<accession>B3S2A6</accession>
<dbReference type="KEGG" id="tad:TRIADDRAFT_58435"/>
<dbReference type="PROSITE" id="PS51184">
    <property type="entry name" value="JMJC"/>
    <property type="match status" value="1"/>
</dbReference>
<dbReference type="PANTHER" id="PTHR12461:SF83">
    <property type="entry name" value="JMJC DOMAIN-CONTAINING PROTEIN"/>
    <property type="match status" value="1"/>
</dbReference>
<dbReference type="RefSeq" id="XP_002114207.1">
    <property type="nucleotide sequence ID" value="XM_002114171.1"/>
</dbReference>
<dbReference type="STRING" id="10228.B3S2A6"/>
<dbReference type="InterPro" id="IPR041667">
    <property type="entry name" value="Cupin_8"/>
</dbReference>
<dbReference type="GO" id="GO:0016706">
    <property type="term" value="F:2-oxoglutarate-dependent dioxygenase activity"/>
    <property type="evidence" value="ECO:0000318"/>
    <property type="project" value="GO_Central"/>
</dbReference>
<dbReference type="InterPro" id="IPR003347">
    <property type="entry name" value="JmjC_dom"/>
</dbReference>
<dbReference type="HOGENOM" id="CLU_030528_0_0_1"/>
<gene>
    <name evidence="2" type="ORF">TRIADDRAFT_58435</name>
</gene>
<dbReference type="FunFam" id="2.60.120.10:FF:000299">
    <property type="entry name" value="Predicted protein"/>
    <property type="match status" value="1"/>
</dbReference>
<dbReference type="OMA" id="YENIMVM"/>
<dbReference type="OrthoDB" id="415358at2759"/>
<dbReference type="GeneID" id="6755737"/>
<dbReference type="eggNOG" id="KOG2508">
    <property type="taxonomic scope" value="Eukaryota"/>
</dbReference>
<dbReference type="PhylomeDB" id="B3S2A6"/>
<dbReference type="SUPFAM" id="SSF51197">
    <property type="entry name" value="Clavaminate synthase-like"/>
    <property type="match status" value="1"/>
</dbReference>
<name>B3S2A6_TRIAD</name>
<dbReference type="SMART" id="SM00558">
    <property type="entry name" value="JmjC"/>
    <property type="match status" value="1"/>
</dbReference>
<dbReference type="Gene3D" id="2.60.120.10">
    <property type="entry name" value="Jelly Rolls"/>
    <property type="match status" value="1"/>
</dbReference>
<proteinExistence type="predicted"/>
<dbReference type="AlphaFoldDB" id="B3S2A6"/>
<reference evidence="2 3" key="1">
    <citation type="journal article" date="2008" name="Nature">
        <title>The Trichoplax genome and the nature of placozoans.</title>
        <authorList>
            <person name="Srivastava M."/>
            <person name="Begovic E."/>
            <person name="Chapman J."/>
            <person name="Putnam N.H."/>
            <person name="Hellsten U."/>
            <person name="Kawashima T."/>
            <person name="Kuo A."/>
            <person name="Mitros T."/>
            <person name="Salamov A."/>
            <person name="Carpenter M.L."/>
            <person name="Signorovitch A.Y."/>
            <person name="Moreno M.A."/>
            <person name="Kamm K."/>
            <person name="Grimwood J."/>
            <person name="Schmutz J."/>
            <person name="Shapiro H."/>
            <person name="Grigoriev I.V."/>
            <person name="Buss L.W."/>
            <person name="Schierwater B."/>
            <person name="Dellaporta S.L."/>
            <person name="Rokhsar D.S."/>
        </authorList>
    </citation>
    <scope>NUCLEOTIDE SEQUENCE [LARGE SCALE GENOMIC DNA]</scope>
    <source>
        <strain evidence="2 3">Grell-BS-1999</strain>
    </source>
</reference>
<dbReference type="EMBL" id="DS985247">
    <property type="protein sequence ID" value="EDV23297.1"/>
    <property type="molecule type" value="Genomic_DNA"/>
</dbReference>
<dbReference type="InterPro" id="IPR014710">
    <property type="entry name" value="RmlC-like_jellyroll"/>
</dbReference>
<evidence type="ECO:0000313" key="2">
    <source>
        <dbReference type="EMBL" id="EDV23297.1"/>
    </source>
</evidence>
<dbReference type="InParanoid" id="B3S2A6"/>
<dbReference type="FunCoup" id="B3S2A6">
    <property type="interactions" value="667"/>
</dbReference>
<dbReference type="Proteomes" id="UP000009022">
    <property type="component" value="Unassembled WGS sequence"/>
</dbReference>
<dbReference type="CTD" id="6755737"/>
<feature type="domain" description="JmjC" evidence="1">
    <location>
        <begin position="287"/>
        <end position="471"/>
    </location>
</feature>
<evidence type="ECO:0000313" key="3">
    <source>
        <dbReference type="Proteomes" id="UP000009022"/>
    </source>
</evidence>
<keyword evidence="3" id="KW-1185">Reference proteome</keyword>
<dbReference type="PANTHER" id="PTHR12461">
    <property type="entry name" value="HYPOXIA-INDUCIBLE FACTOR 1 ALPHA INHIBITOR-RELATED"/>
    <property type="match status" value="1"/>
</dbReference>
<protein>
    <recommendedName>
        <fullName evidence="1">JmjC domain-containing protein</fullName>
    </recommendedName>
</protein>
<dbReference type="Pfam" id="PF13621">
    <property type="entry name" value="Cupin_8"/>
    <property type="match status" value="1"/>
</dbReference>